<accession>A0A9P6FR34</accession>
<keyword evidence="2" id="KW-1185">Reference proteome</keyword>
<dbReference type="OrthoDB" id="2393824at2759"/>
<comment type="caution">
    <text evidence="1">The sequence shown here is derived from an EMBL/GenBank/DDBJ whole genome shotgun (WGS) entry which is preliminary data.</text>
</comment>
<reference evidence="1" key="1">
    <citation type="journal article" date="2020" name="Fungal Divers.">
        <title>Resolving the Mortierellaceae phylogeny through synthesis of multi-gene phylogenetics and phylogenomics.</title>
        <authorList>
            <person name="Vandepol N."/>
            <person name="Liber J."/>
            <person name="Desiro A."/>
            <person name="Na H."/>
            <person name="Kennedy M."/>
            <person name="Barry K."/>
            <person name="Grigoriev I.V."/>
            <person name="Miller A.N."/>
            <person name="O'Donnell K."/>
            <person name="Stajich J.E."/>
            <person name="Bonito G."/>
        </authorList>
    </citation>
    <scope>NUCLEOTIDE SEQUENCE</scope>
    <source>
        <strain evidence="1">KOD1015</strain>
    </source>
</reference>
<dbReference type="Proteomes" id="UP000780801">
    <property type="component" value="Unassembled WGS sequence"/>
</dbReference>
<name>A0A9P6FR34_9FUNG</name>
<evidence type="ECO:0000313" key="2">
    <source>
        <dbReference type="Proteomes" id="UP000780801"/>
    </source>
</evidence>
<organism evidence="1 2">
    <name type="scientific">Lunasporangiospora selenospora</name>
    <dbReference type="NCBI Taxonomy" id="979761"/>
    <lineage>
        <taxon>Eukaryota</taxon>
        <taxon>Fungi</taxon>
        <taxon>Fungi incertae sedis</taxon>
        <taxon>Mucoromycota</taxon>
        <taxon>Mortierellomycotina</taxon>
        <taxon>Mortierellomycetes</taxon>
        <taxon>Mortierellales</taxon>
        <taxon>Mortierellaceae</taxon>
        <taxon>Lunasporangiospora</taxon>
    </lineage>
</organism>
<sequence>MTTGGGIKEYGSSTFPCSWEIAIDTTETMITSWKNRHRQGNMCEELIRLEDKITKYPELFTSRSSIKEFFTSRASIKESLGLFLYRHRLLDAPSTMLENDMQLVGAVFGRVKLFGGLARTVLDQPLALKATENYFHVKDPSFVSAAERAMPHSTNASVHGNMWETMMPPVFIETLKA</sequence>
<evidence type="ECO:0000313" key="1">
    <source>
        <dbReference type="EMBL" id="KAF9580290.1"/>
    </source>
</evidence>
<proteinExistence type="predicted"/>
<protein>
    <submittedName>
        <fullName evidence="1">Uncharacterized protein</fullName>
    </submittedName>
</protein>
<dbReference type="EMBL" id="JAABOA010002162">
    <property type="protein sequence ID" value="KAF9580290.1"/>
    <property type="molecule type" value="Genomic_DNA"/>
</dbReference>
<gene>
    <name evidence="1" type="ORF">BGW38_003128</name>
</gene>
<dbReference type="AlphaFoldDB" id="A0A9P6FR34"/>